<keyword evidence="3" id="KW-1185">Reference proteome</keyword>
<evidence type="ECO:0000313" key="3">
    <source>
        <dbReference type="Proteomes" id="UP001156882"/>
    </source>
</evidence>
<name>A0ABQ6CPX9_9HYPH</name>
<evidence type="ECO:0000259" key="1">
    <source>
        <dbReference type="PROSITE" id="PS51186"/>
    </source>
</evidence>
<dbReference type="PANTHER" id="PTHR43072">
    <property type="entry name" value="N-ACETYLTRANSFERASE"/>
    <property type="match status" value="1"/>
</dbReference>
<dbReference type="Pfam" id="PF00583">
    <property type="entry name" value="Acetyltransf_1"/>
    <property type="match status" value="1"/>
</dbReference>
<accession>A0ABQ6CPX9</accession>
<dbReference type="PROSITE" id="PS51186">
    <property type="entry name" value="GNAT"/>
    <property type="match status" value="1"/>
</dbReference>
<dbReference type="EMBL" id="BSPC01000028">
    <property type="protein sequence ID" value="GLS20277.1"/>
    <property type="molecule type" value="Genomic_DNA"/>
</dbReference>
<proteinExistence type="predicted"/>
<protein>
    <recommendedName>
        <fullName evidence="1">N-acetyltransferase domain-containing protein</fullName>
    </recommendedName>
</protein>
<dbReference type="CDD" id="cd04301">
    <property type="entry name" value="NAT_SF"/>
    <property type="match status" value="1"/>
</dbReference>
<organism evidence="2 3">
    <name type="scientific">Labrys miyagiensis</name>
    <dbReference type="NCBI Taxonomy" id="346912"/>
    <lineage>
        <taxon>Bacteria</taxon>
        <taxon>Pseudomonadati</taxon>
        <taxon>Pseudomonadota</taxon>
        <taxon>Alphaproteobacteria</taxon>
        <taxon>Hyphomicrobiales</taxon>
        <taxon>Xanthobacteraceae</taxon>
        <taxon>Labrys</taxon>
    </lineage>
</organism>
<dbReference type="RefSeq" id="WP_284313372.1">
    <property type="nucleotide sequence ID" value="NZ_BSPC01000028.1"/>
</dbReference>
<gene>
    <name evidence="2" type="ORF">GCM10007874_32940</name>
</gene>
<evidence type="ECO:0000313" key="2">
    <source>
        <dbReference type="EMBL" id="GLS20277.1"/>
    </source>
</evidence>
<sequence>MFDDMQVDIASNEEAGRIAVPGGTVSLRRADETDAPFLFDLFRGHTGSRLRMGGLPEDVIEQLVAMQYRARVQSYRDRFPDACWSVIEAAGVPIGELIVTGEPGALYVVDIALNPGHRQQGIGSALMRTVMAAGAARGGVRAMVAANNEASLRMFRRLGFSETNDEDGVYLELQWQPSADRA</sequence>
<dbReference type="InterPro" id="IPR016181">
    <property type="entry name" value="Acyl_CoA_acyltransferase"/>
</dbReference>
<dbReference type="SUPFAM" id="SSF55729">
    <property type="entry name" value="Acyl-CoA N-acyltransferases (Nat)"/>
    <property type="match status" value="1"/>
</dbReference>
<dbReference type="Proteomes" id="UP001156882">
    <property type="component" value="Unassembled WGS sequence"/>
</dbReference>
<comment type="caution">
    <text evidence="2">The sequence shown here is derived from an EMBL/GenBank/DDBJ whole genome shotgun (WGS) entry which is preliminary data.</text>
</comment>
<reference evidence="3" key="1">
    <citation type="journal article" date="2019" name="Int. J. Syst. Evol. Microbiol.">
        <title>The Global Catalogue of Microorganisms (GCM) 10K type strain sequencing project: providing services to taxonomists for standard genome sequencing and annotation.</title>
        <authorList>
            <consortium name="The Broad Institute Genomics Platform"/>
            <consortium name="The Broad Institute Genome Sequencing Center for Infectious Disease"/>
            <person name="Wu L."/>
            <person name="Ma J."/>
        </authorList>
    </citation>
    <scope>NUCLEOTIDE SEQUENCE [LARGE SCALE GENOMIC DNA]</scope>
    <source>
        <strain evidence="3">NBRC 101365</strain>
    </source>
</reference>
<dbReference type="InterPro" id="IPR000182">
    <property type="entry name" value="GNAT_dom"/>
</dbReference>
<feature type="domain" description="N-acetyltransferase" evidence="1">
    <location>
        <begin position="25"/>
        <end position="180"/>
    </location>
</feature>
<dbReference type="Gene3D" id="3.40.630.30">
    <property type="match status" value="1"/>
</dbReference>